<dbReference type="Proteomes" id="UP000325315">
    <property type="component" value="Unassembled WGS sequence"/>
</dbReference>
<sequence>MRGLAFLAEFSSLYPFPVVLAPGVEYFICIIQPLWLEPTSSILKLAMRRDFLKCWSFISAR</sequence>
<reference evidence="2" key="1">
    <citation type="journal article" date="2019" name="Plant Biotechnol. J.">
        <title>Genome sequencing of the Australian wild diploid species Gossypium australe highlights disease resistance and delayed gland morphogenesis.</title>
        <authorList>
            <person name="Cai Y."/>
            <person name="Cai X."/>
            <person name="Wang Q."/>
            <person name="Wang P."/>
            <person name="Zhang Y."/>
            <person name="Cai C."/>
            <person name="Xu Y."/>
            <person name="Wang K."/>
            <person name="Zhou Z."/>
            <person name="Wang C."/>
            <person name="Geng S."/>
            <person name="Li B."/>
            <person name="Dong Q."/>
            <person name="Hou Y."/>
            <person name="Wang H."/>
            <person name="Ai P."/>
            <person name="Liu Z."/>
            <person name="Yi F."/>
            <person name="Sun M."/>
            <person name="An G."/>
            <person name="Cheng J."/>
            <person name="Zhang Y."/>
            <person name="Shi Q."/>
            <person name="Xie Y."/>
            <person name="Shi X."/>
            <person name="Chang Y."/>
            <person name="Huang F."/>
            <person name="Chen Y."/>
            <person name="Hong S."/>
            <person name="Mi L."/>
            <person name="Sun Q."/>
            <person name="Zhang L."/>
            <person name="Zhou B."/>
            <person name="Peng R."/>
            <person name="Zhang X."/>
            <person name="Liu F."/>
        </authorList>
    </citation>
    <scope>NUCLEOTIDE SEQUENCE [LARGE SCALE GENOMIC DNA]</scope>
    <source>
        <strain evidence="2">cv. PA1801</strain>
    </source>
</reference>
<proteinExistence type="predicted"/>
<comment type="caution">
    <text evidence="1">The sequence shown here is derived from an EMBL/GenBank/DDBJ whole genome shotgun (WGS) entry which is preliminary data.</text>
</comment>
<evidence type="ECO:0000313" key="2">
    <source>
        <dbReference type="Proteomes" id="UP000325315"/>
    </source>
</evidence>
<accession>A0A5B6X8R9</accession>
<keyword evidence="2" id="KW-1185">Reference proteome</keyword>
<dbReference type="AlphaFoldDB" id="A0A5B6X8R9"/>
<protein>
    <submittedName>
        <fullName evidence="1">Uncharacterized protein</fullName>
    </submittedName>
</protein>
<gene>
    <name evidence="1" type="ORF">EPI10_033617</name>
</gene>
<organism evidence="1 2">
    <name type="scientific">Gossypium australe</name>
    <dbReference type="NCBI Taxonomy" id="47621"/>
    <lineage>
        <taxon>Eukaryota</taxon>
        <taxon>Viridiplantae</taxon>
        <taxon>Streptophyta</taxon>
        <taxon>Embryophyta</taxon>
        <taxon>Tracheophyta</taxon>
        <taxon>Spermatophyta</taxon>
        <taxon>Magnoliopsida</taxon>
        <taxon>eudicotyledons</taxon>
        <taxon>Gunneridae</taxon>
        <taxon>Pentapetalae</taxon>
        <taxon>rosids</taxon>
        <taxon>malvids</taxon>
        <taxon>Malvales</taxon>
        <taxon>Malvaceae</taxon>
        <taxon>Malvoideae</taxon>
        <taxon>Gossypium</taxon>
    </lineage>
</organism>
<evidence type="ECO:0000313" key="1">
    <source>
        <dbReference type="EMBL" id="KAA3490093.1"/>
    </source>
</evidence>
<name>A0A5B6X8R9_9ROSI</name>
<dbReference type="EMBL" id="SMMG02000001">
    <property type="protein sequence ID" value="KAA3490093.1"/>
    <property type="molecule type" value="Genomic_DNA"/>
</dbReference>